<dbReference type="Pfam" id="PF00903">
    <property type="entry name" value="Glyoxalase"/>
    <property type="match status" value="1"/>
</dbReference>
<dbReference type="Proteomes" id="UP000306145">
    <property type="component" value="Unassembled WGS sequence"/>
</dbReference>
<comment type="caution">
    <text evidence="2">The sequence shown here is derived from an EMBL/GenBank/DDBJ whole genome shotgun (WGS) entry which is preliminary data.</text>
</comment>
<evidence type="ECO:0000313" key="2">
    <source>
        <dbReference type="EMBL" id="TNH21492.1"/>
    </source>
</evidence>
<dbReference type="Gene3D" id="3.10.180.10">
    <property type="entry name" value="2,3-Dihydroxybiphenyl 1,2-Dioxygenase, domain 1"/>
    <property type="match status" value="1"/>
</dbReference>
<dbReference type="AlphaFoldDB" id="A0A5C4Q9Q7"/>
<gene>
    <name evidence="2" type="ORF">FHG89_31390</name>
</gene>
<sequence length="125" mass="13511">MTVTHVQLLSVPVTDQDQARDFYVDVLGFDLVWDNPMGPDGGRWVQVAPPGAATALTLVTWFPTMPPGSLKGLVLETDDLDADVARLRERGVDFANGGIQSAPWGRYATFDDPDGNGIVLQATRV</sequence>
<dbReference type="RefSeq" id="WP_139588002.1">
    <property type="nucleotide sequence ID" value="NZ_VDFY01000296.1"/>
</dbReference>
<proteinExistence type="predicted"/>
<protein>
    <recommendedName>
        <fullName evidence="1">VOC domain-containing protein</fullName>
    </recommendedName>
</protein>
<dbReference type="PANTHER" id="PTHR36437:SF2">
    <property type="entry name" value="GLYOXALASE_BLEOMYCIN RESISTANCE PROTEIN_DIOXYGENASE"/>
    <property type="match status" value="1"/>
</dbReference>
<dbReference type="InterPro" id="IPR037523">
    <property type="entry name" value="VOC_core"/>
</dbReference>
<dbReference type="PROSITE" id="PS51819">
    <property type="entry name" value="VOC"/>
    <property type="match status" value="1"/>
</dbReference>
<dbReference type="SUPFAM" id="SSF54593">
    <property type="entry name" value="Glyoxalase/Bleomycin resistance protein/Dihydroxybiphenyl dioxygenase"/>
    <property type="match status" value="1"/>
</dbReference>
<dbReference type="InterPro" id="IPR004360">
    <property type="entry name" value="Glyas_Fos-R_dOase_dom"/>
</dbReference>
<accession>A0A5C4Q9Q7</accession>
<dbReference type="InterPro" id="IPR029068">
    <property type="entry name" value="Glyas_Bleomycin-R_OHBP_Dase"/>
</dbReference>
<evidence type="ECO:0000259" key="1">
    <source>
        <dbReference type="PROSITE" id="PS51819"/>
    </source>
</evidence>
<evidence type="ECO:0000313" key="3">
    <source>
        <dbReference type="Proteomes" id="UP000306145"/>
    </source>
</evidence>
<organism evidence="2 3">
    <name type="scientific">Micromonospora orduensis</name>
    <dbReference type="NCBI Taxonomy" id="1420891"/>
    <lineage>
        <taxon>Bacteria</taxon>
        <taxon>Bacillati</taxon>
        <taxon>Actinomycetota</taxon>
        <taxon>Actinomycetes</taxon>
        <taxon>Micromonosporales</taxon>
        <taxon>Micromonosporaceae</taxon>
        <taxon>Micromonospora</taxon>
    </lineage>
</organism>
<dbReference type="OrthoDB" id="197463at2"/>
<dbReference type="EMBL" id="VDFY01000296">
    <property type="protein sequence ID" value="TNH21492.1"/>
    <property type="molecule type" value="Genomic_DNA"/>
</dbReference>
<reference evidence="2 3" key="1">
    <citation type="submission" date="2019-06" db="EMBL/GenBank/DDBJ databases">
        <title>Micromonospora ordensis sp. nov., isolated from deep marine sediment.</title>
        <authorList>
            <person name="Veyisoglu A."/>
            <person name="Carro L."/>
            <person name="Klenk H.-P."/>
            <person name="Sahin N."/>
        </authorList>
    </citation>
    <scope>NUCLEOTIDE SEQUENCE [LARGE SCALE GENOMIC DNA]</scope>
    <source>
        <strain evidence="2 3">S2509</strain>
    </source>
</reference>
<feature type="domain" description="VOC" evidence="1">
    <location>
        <begin position="2"/>
        <end position="123"/>
    </location>
</feature>
<keyword evidence="3" id="KW-1185">Reference proteome</keyword>
<dbReference type="PANTHER" id="PTHR36437">
    <property type="entry name" value="GLYOXALASE/BLEOMYCIN RESISTANCE PROTEIN/DIOXYGENASE"/>
    <property type="match status" value="1"/>
</dbReference>
<name>A0A5C4Q9Q7_9ACTN</name>